<protein>
    <recommendedName>
        <fullName evidence="1">non-specific serine/threonine protein kinase</fullName>
        <ecNumber evidence="1">2.7.11.1</ecNumber>
    </recommendedName>
</protein>
<dbReference type="GO" id="GO:0005886">
    <property type="term" value="C:plasma membrane"/>
    <property type="evidence" value="ECO:0007669"/>
    <property type="project" value="TreeGrafter"/>
</dbReference>
<dbReference type="CDD" id="cd14066">
    <property type="entry name" value="STKc_IRAK"/>
    <property type="match status" value="1"/>
</dbReference>
<dbReference type="PROSITE" id="PS50011">
    <property type="entry name" value="PROTEIN_KINASE_DOM"/>
    <property type="match status" value="1"/>
</dbReference>
<dbReference type="Pfam" id="PF07714">
    <property type="entry name" value="PK_Tyr_Ser-Thr"/>
    <property type="match status" value="1"/>
</dbReference>
<keyword evidence="5 12" id="KW-0547">Nucleotide-binding</keyword>
<evidence type="ECO:0000256" key="12">
    <source>
        <dbReference type="PROSITE-ProRule" id="PRU10141"/>
    </source>
</evidence>
<evidence type="ECO:0000256" key="10">
    <source>
        <dbReference type="ARBA" id="ARBA00047899"/>
    </source>
</evidence>
<evidence type="ECO:0000256" key="6">
    <source>
        <dbReference type="ARBA" id="ARBA00022777"/>
    </source>
</evidence>
<dbReference type="PANTHER" id="PTHR27002:SF804">
    <property type="entry name" value="OS02G0710500 PROTEIN"/>
    <property type="match status" value="1"/>
</dbReference>
<dbReference type="PROSITE" id="PS00108">
    <property type="entry name" value="PROTEIN_KINASE_ST"/>
    <property type="match status" value="1"/>
</dbReference>
<accession>A0A7I8JPJ9</accession>
<evidence type="ECO:0000256" key="4">
    <source>
        <dbReference type="ARBA" id="ARBA00022729"/>
    </source>
</evidence>
<keyword evidence="3" id="KW-0808">Transferase</keyword>
<dbReference type="Proteomes" id="UP001189122">
    <property type="component" value="Unassembled WGS sequence"/>
</dbReference>
<evidence type="ECO:0000256" key="8">
    <source>
        <dbReference type="ARBA" id="ARBA00023157"/>
    </source>
</evidence>
<evidence type="ECO:0000256" key="14">
    <source>
        <dbReference type="SAM" id="MobiDB-lite"/>
    </source>
</evidence>
<reference evidence="17 18" key="1">
    <citation type="submission" date="2019-12" db="EMBL/GenBank/DDBJ databases">
        <authorList>
            <person name="Scholz U."/>
            <person name="Mascher M."/>
            <person name="Fiebig A."/>
        </authorList>
    </citation>
    <scope>NUCLEOTIDE SEQUENCE</scope>
</reference>
<evidence type="ECO:0000256" key="7">
    <source>
        <dbReference type="ARBA" id="ARBA00022840"/>
    </source>
</evidence>
<dbReference type="PROSITE" id="PS00107">
    <property type="entry name" value="PROTEIN_KINASE_ATP"/>
    <property type="match status" value="1"/>
</dbReference>
<feature type="domain" description="Protein kinase" evidence="16">
    <location>
        <begin position="107"/>
        <end position="373"/>
    </location>
</feature>
<dbReference type="EC" id="2.7.11.1" evidence="1"/>
<evidence type="ECO:0000256" key="11">
    <source>
        <dbReference type="ARBA" id="ARBA00048679"/>
    </source>
</evidence>
<evidence type="ECO:0000256" key="15">
    <source>
        <dbReference type="SAM" id="Phobius"/>
    </source>
</evidence>
<keyword evidence="15" id="KW-0472">Membrane</keyword>
<evidence type="ECO:0000256" key="9">
    <source>
        <dbReference type="ARBA" id="ARBA00023180"/>
    </source>
</evidence>
<evidence type="ECO:0000256" key="13">
    <source>
        <dbReference type="RuleBase" id="RU000304"/>
    </source>
</evidence>
<dbReference type="InterPro" id="IPR017441">
    <property type="entry name" value="Protein_kinase_ATP_BS"/>
</dbReference>
<evidence type="ECO:0000313" key="18">
    <source>
        <dbReference type="Proteomes" id="UP001189122"/>
    </source>
</evidence>
<dbReference type="PANTHER" id="PTHR27002">
    <property type="entry name" value="RECEPTOR-LIKE SERINE/THREONINE-PROTEIN KINASE SD1-8"/>
    <property type="match status" value="1"/>
</dbReference>
<feature type="binding site" evidence="12">
    <location>
        <position position="136"/>
    </location>
    <ligand>
        <name>ATP</name>
        <dbReference type="ChEBI" id="CHEBI:30616"/>
    </ligand>
</feature>
<feature type="compositionally biased region" description="Basic and acidic residues" evidence="14">
    <location>
        <begin position="412"/>
        <end position="436"/>
    </location>
</feature>
<dbReference type="InterPro" id="IPR001245">
    <property type="entry name" value="Ser-Thr/Tyr_kinase_cat_dom"/>
</dbReference>
<sequence length="463" mass="52055">MRRGWRYLSGSCNLRYEKFAFFDASSLSIAATNSGDGKSIGKLIAAIIVPSLAAALFCLVIYRMRLRKKTHVQKNSVKTYLDGLETLDSTDLRLVDFETVLVATDNFSEAKKIGQGGFGVVYKALLPGGEKEVAIKRLSATSKQGLEEFENEVTLIAKLQHRNLVRVLGCCVETEEKMLIYEYMPNGSLDAIISDERGRLLLDWKTRVNIILGIARGLLYLHEDSLLKIVHRDLKPSNVMLDEEMNPKISDFGMSKIFRNDEYEANTGRLWLHGPEFVLDGVFSVKSDVYSFGVLMLEILAGKKNGRAHFKQYGQTLLRQGVRGGRPLIQDSSPPNEALRCIHIALLCIQENPRDRPTMSAVVLMLMSGQMALPEPSEPPLFSRERSSTELVVPSYKETSVNEQTITVLQPRDSRDHGTRLEEHLHPSSERRDRHNYKEGKEIQVQLGTSSNSLVTWISSLIL</sequence>
<dbReference type="SUPFAM" id="SSF56112">
    <property type="entry name" value="Protein kinase-like (PK-like)"/>
    <property type="match status" value="1"/>
</dbReference>
<dbReference type="AlphaFoldDB" id="A0A7I8JPJ9"/>
<evidence type="ECO:0000256" key="3">
    <source>
        <dbReference type="ARBA" id="ARBA00022679"/>
    </source>
</evidence>
<name>A0A7I8JPJ9_SPIIN</name>
<gene>
    <name evidence="17" type="ORF">SI7747_15017770</name>
</gene>
<evidence type="ECO:0000256" key="1">
    <source>
        <dbReference type="ARBA" id="ARBA00012513"/>
    </source>
</evidence>
<dbReference type="EMBL" id="LR743602">
    <property type="protein sequence ID" value="CAA2632132.1"/>
    <property type="molecule type" value="Genomic_DNA"/>
</dbReference>
<keyword evidence="2 13" id="KW-0723">Serine/threonine-protein kinase</keyword>
<dbReference type="EMBL" id="CACRZD030000015">
    <property type="protein sequence ID" value="CAA6671362.1"/>
    <property type="molecule type" value="Genomic_DNA"/>
</dbReference>
<dbReference type="InterPro" id="IPR008271">
    <property type="entry name" value="Ser/Thr_kinase_AS"/>
</dbReference>
<keyword evidence="18" id="KW-1185">Reference proteome</keyword>
<dbReference type="FunFam" id="3.30.200.20:FF:000195">
    <property type="entry name" value="G-type lectin S-receptor-like serine/threonine-protein kinase"/>
    <property type="match status" value="1"/>
</dbReference>
<keyword evidence="15" id="KW-0812">Transmembrane</keyword>
<comment type="catalytic activity">
    <reaction evidence="11">
        <text>L-seryl-[protein] + ATP = O-phospho-L-seryl-[protein] + ADP + H(+)</text>
        <dbReference type="Rhea" id="RHEA:17989"/>
        <dbReference type="Rhea" id="RHEA-COMP:9863"/>
        <dbReference type="Rhea" id="RHEA-COMP:11604"/>
        <dbReference type="ChEBI" id="CHEBI:15378"/>
        <dbReference type="ChEBI" id="CHEBI:29999"/>
        <dbReference type="ChEBI" id="CHEBI:30616"/>
        <dbReference type="ChEBI" id="CHEBI:83421"/>
        <dbReference type="ChEBI" id="CHEBI:456216"/>
        <dbReference type="EC" id="2.7.11.1"/>
    </reaction>
</comment>
<evidence type="ECO:0000313" key="17">
    <source>
        <dbReference type="EMBL" id="CAA2632132.1"/>
    </source>
</evidence>
<dbReference type="SMART" id="SM00220">
    <property type="entry name" value="S_TKc"/>
    <property type="match status" value="1"/>
</dbReference>
<evidence type="ECO:0000256" key="2">
    <source>
        <dbReference type="ARBA" id="ARBA00022527"/>
    </source>
</evidence>
<keyword evidence="8" id="KW-1015">Disulfide bond</keyword>
<dbReference type="InterPro" id="IPR011009">
    <property type="entry name" value="Kinase-like_dom_sf"/>
</dbReference>
<keyword evidence="6" id="KW-0418">Kinase</keyword>
<proteinExistence type="inferred from homology"/>
<feature type="region of interest" description="Disordered" evidence="14">
    <location>
        <begin position="411"/>
        <end position="436"/>
    </location>
</feature>
<comment type="catalytic activity">
    <reaction evidence="10">
        <text>L-threonyl-[protein] + ATP = O-phospho-L-threonyl-[protein] + ADP + H(+)</text>
        <dbReference type="Rhea" id="RHEA:46608"/>
        <dbReference type="Rhea" id="RHEA-COMP:11060"/>
        <dbReference type="Rhea" id="RHEA-COMP:11605"/>
        <dbReference type="ChEBI" id="CHEBI:15378"/>
        <dbReference type="ChEBI" id="CHEBI:30013"/>
        <dbReference type="ChEBI" id="CHEBI:30616"/>
        <dbReference type="ChEBI" id="CHEBI:61977"/>
        <dbReference type="ChEBI" id="CHEBI:456216"/>
        <dbReference type="EC" id="2.7.11.1"/>
    </reaction>
</comment>
<evidence type="ECO:0000256" key="5">
    <source>
        <dbReference type="ARBA" id="ARBA00022741"/>
    </source>
</evidence>
<feature type="transmembrane region" description="Helical" evidence="15">
    <location>
        <begin position="43"/>
        <end position="62"/>
    </location>
</feature>
<dbReference type="InterPro" id="IPR000719">
    <property type="entry name" value="Prot_kinase_dom"/>
</dbReference>
<comment type="similarity">
    <text evidence="13">Belongs to the protein kinase superfamily.</text>
</comment>
<keyword evidence="9" id="KW-0325">Glycoprotein</keyword>
<dbReference type="FunFam" id="1.10.510.10:FF:001023">
    <property type="entry name" value="Os07g0541700 protein"/>
    <property type="match status" value="1"/>
</dbReference>
<evidence type="ECO:0000259" key="16">
    <source>
        <dbReference type="PROSITE" id="PS50011"/>
    </source>
</evidence>
<dbReference type="Gene3D" id="3.30.200.20">
    <property type="entry name" value="Phosphorylase Kinase, domain 1"/>
    <property type="match status" value="1"/>
</dbReference>
<keyword evidence="15" id="KW-1133">Transmembrane helix</keyword>
<organism evidence="17">
    <name type="scientific">Spirodela intermedia</name>
    <name type="common">Intermediate duckweed</name>
    <dbReference type="NCBI Taxonomy" id="51605"/>
    <lineage>
        <taxon>Eukaryota</taxon>
        <taxon>Viridiplantae</taxon>
        <taxon>Streptophyta</taxon>
        <taxon>Embryophyta</taxon>
        <taxon>Tracheophyta</taxon>
        <taxon>Spermatophyta</taxon>
        <taxon>Magnoliopsida</taxon>
        <taxon>Liliopsida</taxon>
        <taxon>Araceae</taxon>
        <taxon>Lemnoideae</taxon>
        <taxon>Spirodela</taxon>
    </lineage>
</organism>
<dbReference type="GO" id="GO:0005524">
    <property type="term" value="F:ATP binding"/>
    <property type="evidence" value="ECO:0007669"/>
    <property type="project" value="UniProtKB-UniRule"/>
</dbReference>
<dbReference type="Gene3D" id="1.10.510.10">
    <property type="entry name" value="Transferase(Phosphotransferase) domain 1"/>
    <property type="match status" value="1"/>
</dbReference>
<keyword evidence="4" id="KW-0732">Signal</keyword>
<dbReference type="GO" id="GO:0004674">
    <property type="term" value="F:protein serine/threonine kinase activity"/>
    <property type="evidence" value="ECO:0007669"/>
    <property type="project" value="UniProtKB-KW"/>
</dbReference>
<keyword evidence="7 12" id="KW-0067">ATP-binding</keyword>